<proteinExistence type="predicted"/>
<dbReference type="Gene3D" id="3.40.50.150">
    <property type="entry name" value="Vaccinia Virus protein VP39"/>
    <property type="match status" value="1"/>
</dbReference>
<dbReference type="InterPro" id="IPR048711">
    <property type="entry name" value="WHD_Rv2258c"/>
</dbReference>
<dbReference type="InterPro" id="IPR029063">
    <property type="entry name" value="SAM-dependent_MTases_sf"/>
</dbReference>
<feature type="domain" description="S-adenosylmethionine-dependent methyltransferase Rv2258c-like winged HTH" evidence="2">
    <location>
        <begin position="20"/>
        <end position="83"/>
    </location>
</feature>
<dbReference type="SUPFAM" id="SSF46785">
    <property type="entry name" value="Winged helix' DNA-binding domain"/>
    <property type="match status" value="1"/>
</dbReference>
<accession>A0AA36GFC9</accession>
<evidence type="ECO:0008006" key="5">
    <source>
        <dbReference type="Google" id="ProtNLM"/>
    </source>
</evidence>
<dbReference type="Pfam" id="PF21320">
    <property type="entry name" value="WHD_Rv2258c"/>
    <property type="match status" value="1"/>
</dbReference>
<dbReference type="InterPro" id="IPR025714">
    <property type="entry name" value="Methyltranfer_dom"/>
</dbReference>
<feature type="domain" description="Methyltransferase" evidence="1">
    <location>
        <begin position="170"/>
        <end position="338"/>
    </location>
</feature>
<sequence length="361" mass="40146">MAEKTDFQKRVLQIGINGMISASIAVGNRLHLFEALAKVGSEEKPATAAEVAQESGCKERYVKEWLAVMATADIISVTEDEKFFIKKENIEELLSSFNVLINSFLPNFLKPYDKLCNAFKKDGPYGLNHTDYSPEFPEIMANFSEAKHKQHLISDFIPAIGVGVKEKLEKGDMTCLDIGCGKGFHCTLLADTYPNSNFTGIDISQTAIDLANQQRKNTGEPYDNLKFLQMDGGKLDEDWTEKFDLVTIFDACHGQLRPDLCLKGVYRVLKPSGVFAMLEIYGTSNIYKDKEELGQMAAMRYAGSMFGCLAMGSNSEDALALGTMWGKERATKLLKEAGFNNVTLVPTPYFEGQILYVCVKH</sequence>
<dbReference type="SUPFAM" id="SSF53335">
    <property type="entry name" value="S-adenosyl-L-methionine-dependent methyltransferases"/>
    <property type="match status" value="1"/>
</dbReference>
<keyword evidence="4" id="KW-1185">Reference proteome</keyword>
<dbReference type="Proteomes" id="UP001176961">
    <property type="component" value="Unassembled WGS sequence"/>
</dbReference>
<evidence type="ECO:0000259" key="2">
    <source>
        <dbReference type="Pfam" id="PF21320"/>
    </source>
</evidence>
<evidence type="ECO:0000313" key="3">
    <source>
        <dbReference type="EMBL" id="CAJ0590199.1"/>
    </source>
</evidence>
<dbReference type="Gene3D" id="1.10.10.10">
    <property type="entry name" value="Winged helix-like DNA-binding domain superfamily/Winged helix DNA-binding domain"/>
    <property type="match status" value="1"/>
</dbReference>
<reference evidence="3" key="1">
    <citation type="submission" date="2023-07" db="EMBL/GenBank/DDBJ databases">
        <authorList>
            <consortium name="CYATHOMIX"/>
        </authorList>
    </citation>
    <scope>NUCLEOTIDE SEQUENCE</scope>
    <source>
        <strain evidence="3">N/A</strain>
    </source>
</reference>
<evidence type="ECO:0000313" key="4">
    <source>
        <dbReference type="Proteomes" id="UP001176961"/>
    </source>
</evidence>
<dbReference type="EMBL" id="CATQJL010000001">
    <property type="protein sequence ID" value="CAJ0590199.1"/>
    <property type="molecule type" value="Genomic_DNA"/>
</dbReference>
<dbReference type="InterPro" id="IPR036390">
    <property type="entry name" value="WH_DNA-bd_sf"/>
</dbReference>
<gene>
    <name evidence="3" type="ORF">CYNAS_LOCUS2182</name>
</gene>
<dbReference type="PANTHER" id="PTHR45581:SF3">
    <property type="entry name" value="METHYLTRANSFERASE DOMAIN-CONTAINING PROTEIN"/>
    <property type="match status" value="1"/>
</dbReference>
<dbReference type="PANTHER" id="PTHR45581">
    <property type="entry name" value="PROTEIN CBG10435"/>
    <property type="match status" value="1"/>
</dbReference>
<dbReference type="CDD" id="cd02440">
    <property type="entry name" value="AdoMet_MTases"/>
    <property type="match status" value="1"/>
</dbReference>
<dbReference type="AlphaFoldDB" id="A0AA36GFC9"/>
<dbReference type="InterPro" id="IPR036388">
    <property type="entry name" value="WH-like_DNA-bd_sf"/>
</dbReference>
<dbReference type="Pfam" id="PF13847">
    <property type="entry name" value="Methyltransf_31"/>
    <property type="match status" value="1"/>
</dbReference>
<protein>
    <recommendedName>
        <fullName evidence="5">Methyltransferase domain-containing protein</fullName>
    </recommendedName>
</protein>
<name>A0AA36GFC9_CYLNA</name>
<evidence type="ECO:0000259" key="1">
    <source>
        <dbReference type="Pfam" id="PF13847"/>
    </source>
</evidence>
<organism evidence="3 4">
    <name type="scientific">Cylicocyclus nassatus</name>
    <name type="common">Nematode worm</name>
    <dbReference type="NCBI Taxonomy" id="53992"/>
    <lineage>
        <taxon>Eukaryota</taxon>
        <taxon>Metazoa</taxon>
        <taxon>Ecdysozoa</taxon>
        <taxon>Nematoda</taxon>
        <taxon>Chromadorea</taxon>
        <taxon>Rhabditida</taxon>
        <taxon>Rhabditina</taxon>
        <taxon>Rhabditomorpha</taxon>
        <taxon>Strongyloidea</taxon>
        <taxon>Strongylidae</taxon>
        <taxon>Cylicocyclus</taxon>
    </lineage>
</organism>
<comment type="caution">
    <text evidence="3">The sequence shown here is derived from an EMBL/GenBank/DDBJ whole genome shotgun (WGS) entry which is preliminary data.</text>
</comment>